<evidence type="ECO:0000259" key="2">
    <source>
        <dbReference type="Pfam" id="PF14577"/>
    </source>
</evidence>
<dbReference type="STRING" id="74649.A0A2P6QVT1"/>
<dbReference type="PANTHER" id="PTHR33232">
    <property type="entry name" value="PROTEIN SIEVE ELEMENT OCCLUSION B-LIKE"/>
    <property type="match status" value="1"/>
</dbReference>
<name>A0A2P6QVT1_ROSCH</name>
<keyword evidence="4" id="KW-1185">Reference proteome</keyword>
<dbReference type="OMA" id="DNEWINQ"/>
<reference evidence="3 4" key="1">
    <citation type="journal article" date="2018" name="Nat. Genet.">
        <title>The Rosa genome provides new insights in the design of modern roses.</title>
        <authorList>
            <person name="Bendahmane M."/>
        </authorList>
    </citation>
    <scope>NUCLEOTIDE SEQUENCE [LARGE SCALE GENOMIC DNA]</scope>
    <source>
        <strain evidence="4">cv. Old Blush</strain>
    </source>
</reference>
<gene>
    <name evidence="3" type="ORF">RchiOBHm_Chr4g0412411</name>
</gene>
<evidence type="ECO:0000313" key="3">
    <source>
        <dbReference type="EMBL" id="PRQ38308.1"/>
    </source>
</evidence>
<dbReference type="GO" id="GO:0010088">
    <property type="term" value="P:phloem development"/>
    <property type="evidence" value="ECO:0007669"/>
    <property type="project" value="InterPro"/>
</dbReference>
<dbReference type="EMBL" id="PDCK01000042">
    <property type="protein sequence ID" value="PRQ38308.1"/>
    <property type="molecule type" value="Genomic_DNA"/>
</dbReference>
<sequence>MLGLAFNVATKVAAAVHPTHKTIDEEFSLFAMSDKQILQEIYTTHVHADETLDDDSLFIIVENILKHATQNVDEIVQGIQVHVDNIEEKNPKASFSVPLCTLKGISCEMQCKPPGDEIAHNTTVAILNKLSKYSWEAKASLTLAAFAMEYGEFWLLAQLRKSDHLAKSIAILKRVPVLLKPTELQKRRQSILQLNNLIKSTLQVIECIGQFNKYSRYLPKEFPGLSIASEHIPVDVYWAIITVVACAKEEETYIRIKKLFQTPTEIMEVFKGLIFTKDNVQPLVDGSTKQTVNIDILRRKNVLLFISSLDITDDDISILKPIHEFTKKDNQYNIVWIPIVEQWTDDLRKKFDILKNKIPWFTVQYPGPIAGIKYIKKDWNFKGKPTMVVMNPHGKVEHPNAVHMVRVWGVKAFPFTETREAELSHSDGEQWVSSVVNGIHPSLPTWIKENKYIFFYGGKDNVWIQNFKNKATALAKDPIFKEAKIELVCVGKDSKGEDDRGVLGRFWTGVESLFLTTGQWQVDSVSEEIQKLLSYKNESGWAVLCKGSTVLVTAHGVSVLKVVEDFEKWKDPVKENGFEFCFTTYYGTIIQGSRQPCCRVDIPGSNGKVPDSMKCPDCHRSMETIISYKCCHTDGPIAHH</sequence>
<dbReference type="AlphaFoldDB" id="A0A2P6QVT1"/>
<feature type="domain" description="Sieve element occlusion N-terminal" evidence="1">
    <location>
        <begin position="33"/>
        <end position="255"/>
    </location>
</feature>
<dbReference type="Pfam" id="PF14577">
    <property type="entry name" value="SEO_C"/>
    <property type="match status" value="2"/>
</dbReference>
<comment type="caution">
    <text evidence="3">The sequence shown here is derived from an EMBL/GenBank/DDBJ whole genome shotgun (WGS) entry which is preliminary data.</text>
</comment>
<evidence type="ECO:0000313" key="4">
    <source>
        <dbReference type="Proteomes" id="UP000238479"/>
    </source>
</evidence>
<dbReference type="InterPro" id="IPR027942">
    <property type="entry name" value="SEO_N"/>
</dbReference>
<feature type="domain" description="Sieve element occlusion C-terminal" evidence="2">
    <location>
        <begin position="506"/>
        <end position="632"/>
    </location>
</feature>
<feature type="domain" description="Sieve element occlusion C-terminal" evidence="2">
    <location>
        <begin position="433"/>
        <end position="500"/>
    </location>
</feature>
<dbReference type="Gramene" id="PRQ38308">
    <property type="protein sequence ID" value="PRQ38308"/>
    <property type="gene ID" value="RchiOBHm_Chr4g0412411"/>
</dbReference>
<evidence type="ECO:0000259" key="1">
    <source>
        <dbReference type="Pfam" id="PF14576"/>
    </source>
</evidence>
<dbReference type="InterPro" id="IPR027944">
    <property type="entry name" value="SEO_C"/>
</dbReference>
<organism evidence="3 4">
    <name type="scientific">Rosa chinensis</name>
    <name type="common">China rose</name>
    <dbReference type="NCBI Taxonomy" id="74649"/>
    <lineage>
        <taxon>Eukaryota</taxon>
        <taxon>Viridiplantae</taxon>
        <taxon>Streptophyta</taxon>
        <taxon>Embryophyta</taxon>
        <taxon>Tracheophyta</taxon>
        <taxon>Spermatophyta</taxon>
        <taxon>Magnoliopsida</taxon>
        <taxon>eudicotyledons</taxon>
        <taxon>Gunneridae</taxon>
        <taxon>Pentapetalae</taxon>
        <taxon>rosids</taxon>
        <taxon>fabids</taxon>
        <taxon>Rosales</taxon>
        <taxon>Rosaceae</taxon>
        <taxon>Rosoideae</taxon>
        <taxon>Rosoideae incertae sedis</taxon>
        <taxon>Rosa</taxon>
    </lineage>
</organism>
<proteinExistence type="predicted"/>
<dbReference type="Pfam" id="PF14576">
    <property type="entry name" value="SEO_N"/>
    <property type="match status" value="1"/>
</dbReference>
<accession>A0A2P6QVT1</accession>
<dbReference type="Proteomes" id="UP000238479">
    <property type="component" value="Chromosome 4"/>
</dbReference>
<dbReference type="InterPro" id="IPR039299">
    <property type="entry name" value="SEOA"/>
</dbReference>
<protein>
    <submittedName>
        <fullName evidence="3">Putative sieve element occlusion</fullName>
    </submittedName>
</protein>
<dbReference type="PANTHER" id="PTHR33232:SF18">
    <property type="entry name" value="PROTEIN SIEVE ELEMENT OCCLUSION B-LIKE"/>
    <property type="match status" value="1"/>
</dbReference>
<dbReference type="Gene3D" id="3.40.30.10">
    <property type="entry name" value="Glutaredoxin"/>
    <property type="match status" value="1"/>
</dbReference>